<name>A0A1V6U0L7_9EURO</name>
<organism evidence="1 2">
    <name type="scientific">Penicillium steckii</name>
    <dbReference type="NCBI Taxonomy" id="303698"/>
    <lineage>
        <taxon>Eukaryota</taxon>
        <taxon>Fungi</taxon>
        <taxon>Dikarya</taxon>
        <taxon>Ascomycota</taxon>
        <taxon>Pezizomycotina</taxon>
        <taxon>Eurotiomycetes</taxon>
        <taxon>Eurotiomycetidae</taxon>
        <taxon>Eurotiales</taxon>
        <taxon>Aspergillaceae</taxon>
        <taxon>Penicillium</taxon>
    </lineage>
</organism>
<accession>A0A1V6U0L7</accession>
<evidence type="ECO:0000313" key="1">
    <source>
        <dbReference type="EMBL" id="OQE31740.1"/>
    </source>
</evidence>
<dbReference type="OrthoDB" id="3565018at2759"/>
<dbReference type="AlphaFoldDB" id="A0A1V6U0L7"/>
<dbReference type="EMBL" id="MLKD01000001">
    <property type="protein sequence ID" value="OQE31740.1"/>
    <property type="molecule type" value="Genomic_DNA"/>
</dbReference>
<dbReference type="PANTHER" id="PTHR35186">
    <property type="entry name" value="ANK_REP_REGION DOMAIN-CONTAINING PROTEIN"/>
    <property type="match status" value="1"/>
</dbReference>
<reference evidence="2" key="1">
    <citation type="journal article" date="2017" name="Nat. Microbiol.">
        <title>Global analysis of biosynthetic gene clusters reveals vast potential of secondary metabolite production in Penicillium species.</title>
        <authorList>
            <person name="Nielsen J.C."/>
            <person name="Grijseels S."/>
            <person name="Prigent S."/>
            <person name="Ji B."/>
            <person name="Dainat J."/>
            <person name="Nielsen K.F."/>
            <person name="Frisvad J.C."/>
            <person name="Workman M."/>
            <person name="Nielsen J."/>
        </authorList>
    </citation>
    <scope>NUCLEOTIDE SEQUENCE [LARGE SCALE GENOMIC DNA]</scope>
    <source>
        <strain evidence="2">IBT 24891</strain>
    </source>
</reference>
<dbReference type="STRING" id="303698.A0A1V6U0L7"/>
<dbReference type="PANTHER" id="PTHR35186:SF4">
    <property type="entry name" value="PRION-INHIBITION AND PROPAGATION HELO DOMAIN-CONTAINING PROTEIN"/>
    <property type="match status" value="1"/>
</dbReference>
<sequence>MAAGSRWNILFYRNDMLVPLRCALVELSTGKPMDDLHLLGRENDDDKDVAKVETALRLIETALSESGSSYAKAVRGCFFWSDDGSLCIDDNSCQERVFDTIVSPLLQDLVYFEEISFASHF</sequence>
<keyword evidence="2" id="KW-1185">Reference proteome</keyword>
<evidence type="ECO:0000313" key="2">
    <source>
        <dbReference type="Proteomes" id="UP000191285"/>
    </source>
</evidence>
<comment type="caution">
    <text evidence="1">The sequence shown here is derived from an EMBL/GenBank/DDBJ whole genome shotgun (WGS) entry which is preliminary data.</text>
</comment>
<gene>
    <name evidence="1" type="ORF">PENSTE_c001G08912</name>
</gene>
<proteinExistence type="predicted"/>
<dbReference type="Proteomes" id="UP000191285">
    <property type="component" value="Unassembled WGS sequence"/>
</dbReference>
<protein>
    <submittedName>
        <fullName evidence="1">Uncharacterized protein</fullName>
    </submittedName>
</protein>